<dbReference type="Proteomes" id="UP000000752">
    <property type="component" value="Chromosome"/>
</dbReference>
<evidence type="ECO:0000313" key="1">
    <source>
        <dbReference type="EMBL" id="BAA29872.1"/>
    </source>
</evidence>
<dbReference type="EnsemblBacteria" id="BAA29872">
    <property type="protein sequence ID" value="BAA29872"/>
    <property type="gene ID" value="BAA29872"/>
</dbReference>
<dbReference type="EMBL" id="BA000001">
    <property type="protein sequence ID" value="BAA29872.1"/>
    <property type="molecule type" value="Genomic_DNA"/>
</dbReference>
<sequence length="120" mass="13719">MFAISFTLPKWGSNFIITRKYVANMREETTIKIIFPSGPAFEWRPLIFSIFRIANNKNNIAMNMYPKMKSVRKSSRILSLPLLLLNSAPSINPSINNMPMKVINILSFTGDTSFVFQTII</sequence>
<gene>
    <name evidence="1" type="ordered locus">PH0780</name>
</gene>
<organism evidence="1 2">
    <name type="scientific">Pyrococcus horikoshii (strain ATCC 700860 / DSM 12428 / JCM 9974 / NBRC 100139 / OT-3)</name>
    <dbReference type="NCBI Taxonomy" id="70601"/>
    <lineage>
        <taxon>Archaea</taxon>
        <taxon>Methanobacteriati</taxon>
        <taxon>Methanobacteriota</taxon>
        <taxon>Thermococci</taxon>
        <taxon>Thermococcales</taxon>
        <taxon>Thermococcaceae</taxon>
        <taxon>Pyrococcus</taxon>
    </lineage>
</organism>
<dbReference type="AlphaFoldDB" id="O58480"/>
<reference evidence="1 2" key="1">
    <citation type="journal article" date="1998" name="DNA Res.">
        <title>Complete sequence and gene organization of the genome of a hyper-thermophilic archaebacterium, Pyrococcus horikoshii OT3.</title>
        <authorList>
            <person name="Kawarabayasi Y."/>
            <person name="Sawada M."/>
            <person name="Horikawa H."/>
            <person name="Haikawa Y."/>
            <person name="Hino Y."/>
            <person name="Yamamoto S."/>
            <person name="Sekine M."/>
            <person name="Baba S."/>
            <person name="Kosugi H."/>
            <person name="Hosoyama A."/>
            <person name="Nagai Y."/>
            <person name="Sakai M."/>
            <person name="Ogura K."/>
            <person name="Otuka R."/>
            <person name="Nakazawa H."/>
            <person name="Takamiya M."/>
            <person name="Ohfuku Y."/>
            <person name="Funahashi T."/>
            <person name="Tanaka T."/>
            <person name="Kudoh Y."/>
            <person name="Yamazaki J."/>
            <person name="Kushida N."/>
            <person name="Oguchi A."/>
            <person name="Aoki K."/>
            <person name="Nakamura Y."/>
            <person name="Robb T.F."/>
            <person name="Horikoshi K."/>
            <person name="Masuchi Y."/>
            <person name="Shizuya H."/>
            <person name="Kikuchi H."/>
        </authorList>
    </citation>
    <scope>NUCLEOTIDE SEQUENCE [LARGE SCALE GENOMIC DNA]</scope>
    <source>
        <strain evidence="2">ATCC 700860 / DSM 12428 / JCM 9974 / NBRC 100139 / OT-3</strain>
    </source>
</reference>
<protein>
    <submittedName>
        <fullName evidence="1">Uncharacterized protein</fullName>
    </submittedName>
</protein>
<proteinExistence type="predicted"/>
<accession>O58480</accession>
<evidence type="ECO:0000313" key="2">
    <source>
        <dbReference type="Proteomes" id="UP000000752"/>
    </source>
</evidence>
<name>O58480_PYRHO</name>
<dbReference type="PIR" id="F71126">
    <property type="entry name" value="F71126"/>
</dbReference>
<keyword evidence="2" id="KW-1185">Reference proteome</keyword>
<dbReference type="KEGG" id="pho:PH0780"/>